<dbReference type="SUPFAM" id="SSF46689">
    <property type="entry name" value="Homeodomain-like"/>
    <property type="match status" value="1"/>
</dbReference>
<dbReference type="PROSITE" id="PS00688">
    <property type="entry name" value="SIGMA54_INTERACT_3"/>
    <property type="match status" value="1"/>
</dbReference>
<dbReference type="AlphaFoldDB" id="A0A212L929"/>
<dbReference type="Gene3D" id="3.40.50.2300">
    <property type="match status" value="1"/>
</dbReference>
<dbReference type="InterPro" id="IPR013767">
    <property type="entry name" value="PAS_fold"/>
</dbReference>
<evidence type="ECO:0000259" key="5">
    <source>
        <dbReference type="PROSITE" id="PS50045"/>
    </source>
</evidence>
<dbReference type="Pfam" id="PF00158">
    <property type="entry name" value="Sigma54_activat"/>
    <property type="match status" value="1"/>
</dbReference>
<sequence>MAYSKEKHISLCGDDPREPYRIGLVAPYGNLTPIFKRVSSTLPVRLNIRMGVALEEAVSAAEELFATTPKENQPEVLCSRGGTADYLRLRLGVPVVSIDTTALDLLRTLLPFAGKIRRVAFFHYQCPMPEVQTVATALGMEIREYFFTTRTEHEARMLEATVAGAELAVGGILVSEMRSRHNVDSIVLEAGEDAISRSLEAAMTLVQVRREELQRHARSMTILNTITEGIMVTDGENRLEVINPMAASLLRLNPEKVIGRDSRDVVPNTRTWEVLQSGQPELNEVQDIGGLNIVTSRVPIRVNGHTVGVVCTFAAEDRIRQAEQRLRKRGGKGFCARYALDDILTENQSLRLLKQLAAEYAGTDASVLIQGESGTGKELFAQGIHNASGRGNGPFVAINCAAIAPSLLESELFGYAEGAFTSAQRKGKPGVFELAHRGTLFLDEISEIPFSLQAKLLRVLQEREVVRVGGISVIPVDVRVVCATNKPLLQHVRSGQFRADLYYRCNVLPLSVPPLRERGRDVYLLFCAMLRKHGGRFGDLAPKDLQQMDGGLLASYPWPGNVRELINIVNRFMLAAGLFPDRTGEQLIQDVFVREEWADMAWEERRHGHGLLKDRVRMFEADTIRHEMALCDNDPARVINRLGISKASLWRKLRCRDATLPEQGE</sequence>
<dbReference type="InterPro" id="IPR010524">
    <property type="entry name" value="Sig_transdc_resp-reg_PrpR_N"/>
</dbReference>
<dbReference type="Gene3D" id="3.30.450.20">
    <property type="entry name" value="PAS domain"/>
    <property type="match status" value="1"/>
</dbReference>
<evidence type="ECO:0000256" key="3">
    <source>
        <dbReference type="ARBA" id="ARBA00023015"/>
    </source>
</evidence>
<dbReference type="Pfam" id="PF00989">
    <property type="entry name" value="PAS"/>
    <property type="match status" value="1"/>
</dbReference>
<dbReference type="Gene3D" id="3.40.50.10660">
    <property type="entry name" value="PrpR receptor domain-like"/>
    <property type="match status" value="1"/>
</dbReference>
<dbReference type="PANTHER" id="PTHR32071">
    <property type="entry name" value="TRANSCRIPTIONAL REGULATORY PROTEIN"/>
    <property type="match status" value="1"/>
</dbReference>
<dbReference type="InterPro" id="IPR035965">
    <property type="entry name" value="PAS-like_dom_sf"/>
</dbReference>
<dbReference type="PANTHER" id="PTHR32071:SF57">
    <property type="entry name" value="C4-DICARBOXYLATE TRANSPORT TRANSCRIPTIONAL REGULATORY PROTEIN DCTD"/>
    <property type="match status" value="1"/>
</dbReference>
<dbReference type="InterPro" id="IPR003593">
    <property type="entry name" value="AAA+_ATPase"/>
</dbReference>
<keyword evidence="4" id="KW-0804">Transcription</keyword>
<protein>
    <submittedName>
        <fullName evidence="7">Propionate catabolism operon regulatory protein PrpR</fullName>
    </submittedName>
</protein>
<dbReference type="GO" id="GO:0000156">
    <property type="term" value="F:phosphorelay response regulator activity"/>
    <property type="evidence" value="ECO:0007669"/>
    <property type="project" value="InterPro"/>
</dbReference>
<organism evidence="7">
    <name type="scientific">uncultured Desulfovibrio sp</name>
    <dbReference type="NCBI Taxonomy" id="167968"/>
    <lineage>
        <taxon>Bacteria</taxon>
        <taxon>Pseudomonadati</taxon>
        <taxon>Thermodesulfobacteriota</taxon>
        <taxon>Desulfovibrionia</taxon>
        <taxon>Desulfovibrionales</taxon>
        <taxon>Desulfovibrionaceae</taxon>
        <taxon>Desulfovibrio</taxon>
        <taxon>environmental samples</taxon>
    </lineage>
</organism>
<evidence type="ECO:0000256" key="4">
    <source>
        <dbReference type="ARBA" id="ARBA00023163"/>
    </source>
</evidence>
<dbReference type="Gene3D" id="1.10.8.60">
    <property type="match status" value="1"/>
</dbReference>
<proteinExistence type="predicted"/>
<name>A0A212L929_9BACT</name>
<dbReference type="GO" id="GO:0005524">
    <property type="term" value="F:ATP binding"/>
    <property type="evidence" value="ECO:0007669"/>
    <property type="project" value="UniProtKB-KW"/>
</dbReference>
<feature type="domain" description="Sigma-54 factor interaction" evidence="5">
    <location>
        <begin position="343"/>
        <end position="574"/>
    </location>
</feature>
<dbReference type="GO" id="GO:0003677">
    <property type="term" value="F:DNA binding"/>
    <property type="evidence" value="ECO:0007669"/>
    <property type="project" value="InterPro"/>
</dbReference>
<dbReference type="SMART" id="SM00091">
    <property type="entry name" value="PAS"/>
    <property type="match status" value="1"/>
</dbReference>
<dbReference type="PROSITE" id="PS50112">
    <property type="entry name" value="PAS"/>
    <property type="match status" value="1"/>
</dbReference>
<dbReference type="SUPFAM" id="SSF52540">
    <property type="entry name" value="P-loop containing nucleoside triphosphate hydrolases"/>
    <property type="match status" value="1"/>
</dbReference>
<dbReference type="Gene3D" id="3.40.50.300">
    <property type="entry name" value="P-loop containing nucleotide triphosphate hydrolases"/>
    <property type="match status" value="1"/>
</dbReference>
<keyword evidence="1" id="KW-0547">Nucleotide-binding</keyword>
<dbReference type="FunFam" id="3.40.50.300:FF:000006">
    <property type="entry name" value="DNA-binding transcriptional regulator NtrC"/>
    <property type="match status" value="1"/>
</dbReference>
<dbReference type="SUPFAM" id="SSF55785">
    <property type="entry name" value="PYP-like sensor domain (PAS domain)"/>
    <property type="match status" value="1"/>
</dbReference>
<dbReference type="InterPro" id="IPR009057">
    <property type="entry name" value="Homeodomain-like_sf"/>
</dbReference>
<gene>
    <name evidence="7" type="primary">prpR</name>
    <name evidence="7" type="ORF">KL86DES1_21576</name>
</gene>
<dbReference type="RefSeq" id="WP_179980887.1">
    <property type="nucleotide sequence ID" value="NZ_LT608333.1"/>
</dbReference>
<dbReference type="GO" id="GO:0006355">
    <property type="term" value="P:regulation of DNA-templated transcription"/>
    <property type="evidence" value="ECO:0007669"/>
    <property type="project" value="InterPro"/>
</dbReference>
<accession>A0A212L929</accession>
<keyword evidence="2" id="KW-0067">ATP-binding</keyword>
<keyword evidence="3" id="KW-0805">Transcription regulation</keyword>
<dbReference type="PROSITE" id="PS00675">
    <property type="entry name" value="SIGMA54_INTERACT_1"/>
    <property type="match status" value="1"/>
</dbReference>
<evidence type="ECO:0000313" key="7">
    <source>
        <dbReference type="EMBL" id="SCM73859.1"/>
    </source>
</evidence>
<dbReference type="CDD" id="cd00009">
    <property type="entry name" value="AAA"/>
    <property type="match status" value="1"/>
</dbReference>
<dbReference type="Pfam" id="PF25601">
    <property type="entry name" value="AAA_lid_14"/>
    <property type="match status" value="1"/>
</dbReference>
<dbReference type="PROSITE" id="PS50045">
    <property type="entry name" value="SIGMA54_INTERACT_4"/>
    <property type="match status" value="1"/>
</dbReference>
<dbReference type="Pfam" id="PF06506">
    <property type="entry name" value="PrpR_N"/>
    <property type="match status" value="1"/>
</dbReference>
<dbReference type="InterPro" id="IPR000014">
    <property type="entry name" value="PAS"/>
</dbReference>
<dbReference type="InterPro" id="IPR027417">
    <property type="entry name" value="P-loop_NTPase"/>
</dbReference>
<dbReference type="InterPro" id="IPR025944">
    <property type="entry name" value="Sigma_54_int_dom_CS"/>
</dbReference>
<dbReference type="InterPro" id="IPR025662">
    <property type="entry name" value="Sigma_54_int_dom_ATP-bd_1"/>
</dbReference>
<dbReference type="InterPro" id="IPR058031">
    <property type="entry name" value="AAA_lid_NorR"/>
</dbReference>
<dbReference type="SUPFAM" id="SSF159800">
    <property type="entry name" value="PrpR receptor domain-like"/>
    <property type="match status" value="1"/>
</dbReference>
<evidence type="ECO:0000256" key="2">
    <source>
        <dbReference type="ARBA" id="ARBA00022840"/>
    </source>
</evidence>
<feature type="domain" description="PAS" evidence="6">
    <location>
        <begin position="215"/>
        <end position="260"/>
    </location>
</feature>
<dbReference type="CDD" id="cd00130">
    <property type="entry name" value="PAS"/>
    <property type="match status" value="1"/>
</dbReference>
<evidence type="ECO:0000256" key="1">
    <source>
        <dbReference type="ARBA" id="ARBA00022741"/>
    </source>
</evidence>
<dbReference type="InterPro" id="IPR002078">
    <property type="entry name" value="Sigma_54_int"/>
</dbReference>
<dbReference type="EMBL" id="FMJC01000002">
    <property type="protein sequence ID" value="SCM73859.1"/>
    <property type="molecule type" value="Genomic_DNA"/>
</dbReference>
<dbReference type="SMART" id="SM00382">
    <property type="entry name" value="AAA"/>
    <property type="match status" value="1"/>
</dbReference>
<evidence type="ECO:0000259" key="6">
    <source>
        <dbReference type="PROSITE" id="PS50112"/>
    </source>
</evidence>
<reference evidence="7" key="1">
    <citation type="submission" date="2016-08" db="EMBL/GenBank/DDBJ databases">
        <authorList>
            <person name="Seilhamer J.J."/>
        </authorList>
    </citation>
    <scope>NUCLEOTIDE SEQUENCE</scope>
    <source>
        <strain evidence="7">86-1</strain>
    </source>
</reference>